<protein>
    <submittedName>
        <fullName evidence="1">Uncharacterized protein</fullName>
    </submittedName>
</protein>
<name>A0A6C0KRQ5_9ZZZZ</name>
<dbReference type="AlphaFoldDB" id="A0A6C0KRQ5"/>
<reference evidence="1" key="1">
    <citation type="journal article" date="2020" name="Nature">
        <title>Giant virus diversity and host interactions through global metagenomics.</title>
        <authorList>
            <person name="Schulz F."/>
            <person name="Roux S."/>
            <person name="Paez-Espino D."/>
            <person name="Jungbluth S."/>
            <person name="Walsh D.A."/>
            <person name="Denef V.J."/>
            <person name="McMahon K.D."/>
            <person name="Konstantinidis K.T."/>
            <person name="Eloe-Fadrosh E.A."/>
            <person name="Kyrpides N.C."/>
            <person name="Woyke T."/>
        </authorList>
    </citation>
    <scope>NUCLEOTIDE SEQUENCE</scope>
    <source>
        <strain evidence="1">GVMAG-S-3300013014-104</strain>
    </source>
</reference>
<proteinExistence type="predicted"/>
<sequence>MKTFFNILQTLINKKYKIYPDEPNTFFLFLDIDKNKDKKFLQDDIYINTFISNIYYKEKNINFNECYYRYAKSKFMALNDILFNPFFIKEIKDRIFYLFSKAQKCYHAFLRLAHIYKFKKYKIVVKDDLSLNPIDPQNNDSYILIQNKSKFFFRINDLISIIETSICNSPNFFSHAFWPENPYNKIKFSPSNLYNIYFKMKDSGRLISTLFHFFFLENFQLSNFVEKYESFIRDKNIESYVLNSPFTMLYSAVLTMINNNKYTRLLNIHKDFPKETLVEIFRPFLYYYYIYNYGIKGSSKIYKYKLILFEKLKNFYEYNKAFGRKCIQLSRDRNLKLIKKTSFNSDHINFYKIHIKCMDSLEEEFLFFNNNSQLNRFFNDRIFMNHDLNNYNSFDRYYEYLLDSDEDSSEDNEMTITPEINNNYIESDDDSIS</sequence>
<dbReference type="EMBL" id="MN740950">
    <property type="protein sequence ID" value="QHU19420.1"/>
    <property type="molecule type" value="Genomic_DNA"/>
</dbReference>
<organism evidence="1">
    <name type="scientific">viral metagenome</name>
    <dbReference type="NCBI Taxonomy" id="1070528"/>
    <lineage>
        <taxon>unclassified sequences</taxon>
        <taxon>metagenomes</taxon>
        <taxon>organismal metagenomes</taxon>
    </lineage>
</organism>
<evidence type="ECO:0000313" key="1">
    <source>
        <dbReference type="EMBL" id="QHU19420.1"/>
    </source>
</evidence>
<accession>A0A6C0KRQ5</accession>